<evidence type="ECO:0008006" key="4">
    <source>
        <dbReference type="Google" id="ProtNLM"/>
    </source>
</evidence>
<dbReference type="AlphaFoldDB" id="D0WFP7"/>
<gene>
    <name evidence="2" type="ORF">HMPREF0762_00646</name>
</gene>
<dbReference type="InterPro" id="IPR026002">
    <property type="entry name" value="ATC_hydrolase-like"/>
</dbReference>
<proteinExistence type="predicted"/>
<evidence type="ECO:0000313" key="2">
    <source>
        <dbReference type="EMBL" id="EEZ61310.1"/>
    </source>
</evidence>
<evidence type="ECO:0000256" key="1">
    <source>
        <dbReference type="SAM" id="Coils"/>
    </source>
</evidence>
<sequence>MKRSYIEESFDEMAREASADRADALVRKMQERLSVLRRENADASKERMRHLESQILPSIAAYETLQDVMPKEEAFLAIHACVESNAWKKRKGFERLMHVPGMYRLMPWVFAKGTRASFNEAAGFEADEIQIGDGVWRIDMAKCPYYDVCGAYGCPELCGCFCDSDDICYADLHPKLIWHRTKTLGRGDDCCDFSLRIEGR</sequence>
<dbReference type="STRING" id="649764.HMPREF0762_00646"/>
<accession>D0WFP7</accession>
<dbReference type="HOGENOM" id="CLU_102192_0_0_11"/>
<evidence type="ECO:0000313" key="3">
    <source>
        <dbReference type="Proteomes" id="UP000006001"/>
    </source>
</evidence>
<protein>
    <recommendedName>
        <fullName evidence="4">L-2-amino-thiazoline-4-carboxylic acid hydrolase</fullName>
    </recommendedName>
</protein>
<comment type="caution">
    <text evidence="2">The sequence shown here is derived from an EMBL/GenBank/DDBJ whole genome shotgun (WGS) entry which is preliminary data.</text>
</comment>
<dbReference type="Pfam" id="PF14196">
    <property type="entry name" value="ATC_hydrolase"/>
    <property type="match status" value="1"/>
</dbReference>
<dbReference type="OrthoDB" id="3186454at2"/>
<reference evidence="2" key="1">
    <citation type="submission" date="2009-10" db="EMBL/GenBank/DDBJ databases">
        <authorList>
            <person name="Weinstock G."/>
            <person name="Sodergren E."/>
            <person name="Clifton S."/>
            <person name="Fulton L."/>
            <person name="Fulton B."/>
            <person name="Courtney L."/>
            <person name="Fronick C."/>
            <person name="Harrison M."/>
            <person name="Strong C."/>
            <person name="Farmer C."/>
            <person name="Delahaunty K."/>
            <person name="Markovic C."/>
            <person name="Hall O."/>
            <person name="Minx P."/>
            <person name="Tomlinson C."/>
            <person name="Mitreva M."/>
            <person name="Nelson J."/>
            <person name="Hou S."/>
            <person name="Wollam A."/>
            <person name="Pepin K.H."/>
            <person name="Johnson M."/>
            <person name="Bhonagiri V."/>
            <person name="Nash W.E."/>
            <person name="Warren W."/>
            <person name="Chinwalla A."/>
            <person name="Mardis E.R."/>
            <person name="Wilson R.K."/>
        </authorList>
    </citation>
    <scope>NUCLEOTIDE SEQUENCE [LARGE SCALE GENOMIC DNA]</scope>
    <source>
        <strain evidence="2">ATCC 700122</strain>
    </source>
</reference>
<feature type="coiled-coil region" evidence="1">
    <location>
        <begin position="19"/>
        <end position="46"/>
    </location>
</feature>
<dbReference type="eggNOG" id="ENOG502ZIYW">
    <property type="taxonomic scope" value="Bacteria"/>
</dbReference>
<organism evidence="2 3">
    <name type="scientific">Slackia exigua (strain ATCC 700122 / DSM 15923 / CIP 105133 / JCM 11022 / KCTC 5966 / S-7)</name>
    <dbReference type="NCBI Taxonomy" id="649764"/>
    <lineage>
        <taxon>Bacteria</taxon>
        <taxon>Bacillati</taxon>
        <taxon>Actinomycetota</taxon>
        <taxon>Coriobacteriia</taxon>
        <taxon>Eggerthellales</taxon>
        <taxon>Eggerthellaceae</taxon>
        <taxon>Slackia</taxon>
    </lineage>
</organism>
<dbReference type="Proteomes" id="UP000006001">
    <property type="component" value="Unassembled WGS sequence"/>
</dbReference>
<keyword evidence="1" id="KW-0175">Coiled coil</keyword>
<name>D0WFP7_SLAES</name>
<dbReference type="EMBL" id="ACUX02000006">
    <property type="protein sequence ID" value="EEZ61310.1"/>
    <property type="molecule type" value="Genomic_DNA"/>
</dbReference>
<keyword evidence="3" id="KW-1185">Reference proteome</keyword>